<comment type="caution">
    <text evidence="2">The sequence shown here is derived from an EMBL/GenBank/DDBJ whole genome shotgun (WGS) entry which is preliminary data.</text>
</comment>
<feature type="chain" id="PRO_5046615236" description="VWFA domain-containing protein" evidence="1">
    <location>
        <begin position="43"/>
        <end position="1056"/>
    </location>
</feature>
<organism evidence="2 3">
    <name type="scientific">Litoribacillus peritrichatus</name>
    <dbReference type="NCBI Taxonomy" id="718191"/>
    <lineage>
        <taxon>Bacteria</taxon>
        <taxon>Pseudomonadati</taxon>
        <taxon>Pseudomonadota</taxon>
        <taxon>Gammaproteobacteria</taxon>
        <taxon>Oceanospirillales</taxon>
        <taxon>Oceanospirillaceae</taxon>
        <taxon>Litoribacillus</taxon>
    </lineage>
</organism>
<feature type="signal peptide" evidence="1">
    <location>
        <begin position="1"/>
        <end position="42"/>
    </location>
</feature>
<dbReference type="InterPro" id="IPR036465">
    <property type="entry name" value="vWFA_dom_sf"/>
</dbReference>
<keyword evidence="3" id="KW-1185">Reference proteome</keyword>
<gene>
    <name evidence="2" type="ORF">GCM10022277_04600</name>
</gene>
<protein>
    <recommendedName>
        <fullName evidence="4">VWFA domain-containing protein</fullName>
    </recommendedName>
</protein>
<evidence type="ECO:0008006" key="4">
    <source>
        <dbReference type="Google" id="ProtNLM"/>
    </source>
</evidence>
<evidence type="ECO:0000313" key="3">
    <source>
        <dbReference type="Proteomes" id="UP001501565"/>
    </source>
</evidence>
<evidence type="ECO:0000313" key="2">
    <source>
        <dbReference type="EMBL" id="GAA3912978.1"/>
    </source>
</evidence>
<dbReference type="Gene3D" id="3.40.50.410">
    <property type="entry name" value="von Willebrand factor, type A domain"/>
    <property type="match status" value="1"/>
</dbReference>
<dbReference type="Proteomes" id="UP001501565">
    <property type="component" value="Unassembled WGS sequence"/>
</dbReference>
<name>A0ABP7M5D3_9GAMM</name>
<keyword evidence="1" id="KW-0732">Signal</keyword>
<dbReference type="EMBL" id="BAABBN010000004">
    <property type="protein sequence ID" value="GAA3912978.1"/>
    <property type="molecule type" value="Genomic_DNA"/>
</dbReference>
<sequence>MSDLIILLVYAHKLEDKVETAMKVIKLCLTSLFGLFMNAAFAADTDIFEPNPLASSSNPNVLFLLDNSANWDAQSGGTTKKVLLHEALYKVIMSSDENIMNLGMGIFADTGGGGGGGGKKIEGSKFISRIKNLDAASKDEYANLLYNNAADLTLVEVKDADGEVIGYNINGFVADQEAIDKANNAPYAMSMNEARLYYGGLAPESSKTNPWDKLALGADQLGDYESPITLLNACSANYVILFANGSPDSGENTQAQNRLAAYGADTTKIDLTADKFETNWVDEYARYMSTVDMNDDIGGDQPVITYVIDIYDESALTGNNKPGSNNFEGARALLKSTAAQGKGKYFAASNADEVAAALQDILDDILDKSSVFAASALPVSVNNRGTNLNQVYMGVFQPDADRQPRWYGNLKLYQIGLDSGSLELIDQNNVRVRDASRGFVNSNVQSFWTHDSDFFDYSPRGTGAFLTGSDNPDGEVVEKGGAAQQIRDAYLAGLSRKLLTCTTCSGSFDPVTTTNSGLSADVVSWLYGANNASDPAVDAALAANNDDEGVRTVRASVHGDVVHSQPTIINYGSGDIVVYYGANDGVFRAVRGGTSGADVGKELWGFIPEEHFSDIETLRNNEGSNLFGSPNKPWFVDGDITSYFEDSDNDGVIETGEKAYLYLTMRRGGNFIYAMDVTDFNNPKFLWKISGGSGAFSELTQTWSGLKVTKVKGNTNPVVVFGAGYDADAEDVGPDSLSGTTSAGAVTKGRGIYVVDAFTGNLVANIGPNGSATVQETGMVNPMPSNIAVLESEGVAYRFYAGDTGGKIWRVDTANDSNPSNWTVTYFADVSDDFDGDSSNDGRKFMYRVDVVEAHDSLGAYHAVLVGTGDREHPFDTSVQNYMMMFKDRYTGLLSEQGSPIKMTSLYDATDNLIQESSDPTAEIALLDSANGWYIELGSGEKVVSHVTSLAGVAYFNTNQPDLSPTSCGSNLGIARIYQIAVTNAVAVTDNDAISGLTIDDRSYEVPGGGYPPPPVHIIVEIDGEFQEAVISGTEVNASPSEFNTRTRTFWTQWLD</sequence>
<reference evidence="3" key="1">
    <citation type="journal article" date="2019" name="Int. J. Syst. Evol. Microbiol.">
        <title>The Global Catalogue of Microorganisms (GCM) 10K type strain sequencing project: providing services to taxonomists for standard genome sequencing and annotation.</title>
        <authorList>
            <consortium name="The Broad Institute Genomics Platform"/>
            <consortium name="The Broad Institute Genome Sequencing Center for Infectious Disease"/>
            <person name="Wu L."/>
            <person name="Ma J."/>
        </authorList>
    </citation>
    <scope>NUCLEOTIDE SEQUENCE [LARGE SCALE GENOMIC DNA]</scope>
    <source>
        <strain evidence="3">JCM 17551</strain>
    </source>
</reference>
<proteinExistence type="predicted"/>
<accession>A0ABP7M5D3</accession>
<evidence type="ECO:0000256" key="1">
    <source>
        <dbReference type="SAM" id="SignalP"/>
    </source>
</evidence>